<evidence type="ECO:0008006" key="3">
    <source>
        <dbReference type="Google" id="ProtNLM"/>
    </source>
</evidence>
<evidence type="ECO:0000313" key="2">
    <source>
        <dbReference type="Proteomes" id="UP000265691"/>
    </source>
</evidence>
<reference evidence="1 2" key="1">
    <citation type="submission" date="2017-08" db="EMBL/GenBank/DDBJ databases">
        <title>Reclassification of Bisgaard taxon 37 and 44.</title>
        <authorList>
            <person name="Christensen H."/>
        </authorList>
    </citation>
    <scope>NUCLEOTIDE SEQUENCE [LARGE SCALE GENOMIC DNA]</scope>
    <source>
        <strain evidence="1 2">B96_3</strain>
    </source>
</reference>
<keyword evidence="2" id="KW-1185">Reference proteome</keyword>
<dbReference type="EMBL" id="NRHC01000011">
    <property type="protein sequence ID" value="RIY34337.1"/>
    <property type="molecule type" value="Genomic_DNA"/>
</dbReference>
<proteinExistence type="predicted"/>
<evidence type="ECO:0000313" key="1">
    <source>
        <dbReference type="EMBL" id="RIY34337.1"/>
    </source>
</evidence>
<dbReference type="Gene3D" id="3.40.50.150">
    <property type="entry name" value="Vaccinia Virus protein VP39"/>
    <property type="match status" value="1"/>
</dbReference>
<dbReference type="Proteomes" id="UP000265691">
    <property type="component" value="Unassembled WGS sequence"/>
</dbReference>
<organism evidence="1 2">
    <name type="scientific">Psittacicella hinzii</name>
    <dbReference type="NCBI Taxonomy" id="2028575"/>
    <lineage>
        <taxon>Bacteria</taxon>
        <taxon>Pseudomonadati</taxon>
        <taxon>Pseudomonadota</taxon>
        <taxon>Gammaproteobacteria</taxon>
        <taxon>Pasteurellales</taxon>
        <taxon>Psittacicellaceae</taxon>
        <taxon>Psittacicella</taxon>
    </lineage>
</organism>
<name>A0A3A1YDX9_9GAMM</name>
<gene>
    <name evidence="1" type="ORF">CKF54_00930</name>
</gene>
<dbReference type="OrthoDB" id="9805629at2"/>
<protein>
    <recommendedName>
        <fullName evidence="3">D12 class N6 adenine-specific DNA methyltransferase</fullName>
    </recommendedName>
</protein>
<dbReference type="SUPFAM" id="SSF53335">
    <property type="entry name" value="S-adenosyl-L-methionine-dependent methyltransferases"/>
    <property type="match status" value="1"/>
</dbReference>
<sequence>MPQKQIELCEDYLDGIEVVHCDYKELLTAKEYQHDKVVFLLDPPYIGTNLEGYSEEGETFNYADLLELMLLIRPPYLFFYINNRFLQIEDLFKKMVKHDLNAKAFSDVQMVDKCVTMSPNARRKETIYYHL</sequence>
<dbReference type="InterPro" id="IPR029063">
    <property type="entry name" value="SAM-dependent_MTases_sf"/>
</dbReference>
<dbReference type="AlphaFoldDB" id="A0A3A1YDX9"/>
<accession>A0A3A1YDX9</accession>
<comment type="caution">
    <text evidence="1">The sequence shown here is derived from an EMBL/GenBank/DDBJ whole genome shotgun (WGS) entry which is preliminary data.</text>
</comment>